<dbReference type="SMART" id="SM01092">
    <property type="entry name" value="CO_deh_flav_C"/>
    <property type="match status" value="1"/>
</dbReference>
<keyword evidence="6" id="KW-1185">Reference proteome</keyword>
<gene>
    <name evidence="5" type="ORF">SAMN03159343_1733</name>
</gene>
<dbReference type="InterPro" id="IPR016166">
    <property type="entry name" value="FAD-bd_PCMH"/>
</dbReference>
<dbReference type="InterPro" id="IPR002346">
    <property type="entry name" value="Mopterin_DH_FAD-bd"/>
</dbReference>
<dbReference type="InterPro" id="IPR005107">
    <property type="entry name" value="CO_DH_flav_C"/>
</dbReference>
<evidence type="ECO:0000259" key="4">
    <source>
        <dbReference type="PROSITE" id="PS51387"/>
    </source>
</evidence>
<dbReference type="Gene3D" id="3.30.465.10">
    <property type="match status" value="1"/>
</dbReference>
<sequence length="287" mass="29877">MIPAAFEYVRVSTVDEAVAALAEHGEDAKILAGGHSLLPIMKLRLAVPSVLIDISGVQELSYVRVDGDEVAIGAGTRHHELEKSEVAQAEVPLLPHVASRVGDPQVRHKGTLGGTVAHCDPASDLPTALLALGATVVVQGPSGRRSIPITEFFLGFFETAMEEGELIVELRVPRTGAGGWGYEKFTRRENDWPIVAAAAVHLPDGSVGVALANMGGVVLKASAVEAALAEGRSIEDAAELAAEGTSPSSDMHADAEYRSHLARLLTKRALKVASGETGASTAESTAA</sequence>
<dbReference type="SUPFAM" id="SSF56176">
    <property type="entry name" value="FAD-binding/transporter-associated domain-like"/>
    <property type="match status" value="1"/>
</dbReference>
<dbReference type="FunFam" id="3.30.465.10:FF:000017">
    <property type="entry name" value="Xanthine dehydrogenase, FAD binding subunit"/>
    <property type="match status" value="1"/>
</dbReference>
<dbReference type="RefSeq" id="WP_092802229.1">
    <property type="nucleotide sequence ID" value="NZ_FMUH01000002.1"/>
</dbReference>
<evidence type="ECO:0000256" key="2">
    <source>
        <dbReference type="ARBA" id="ARBA00022827"/>
    </source>
</evidence>
<dbReference type="Pfam" id="PF00941">
    <property type="entry name" value="FAD_binding_5"/>
    <property type="match status" value="1"/>
</dbReference>
<keyword evidence="1" id="KW-0285">Flavoprotein</keyword>
<reference evidence="6" key="1">
    <citation type="submission" date="2016-10" db="EMBL/GenBank/DDBJ databases">
        <authorList>
            <person name="Varghese N."/>
            <person name="Submissions S."/>
        </authorList>
    </citation>
    <scope>NUCLEOTIDE SEQUENCE [LARGE SCALE GENOMIC DNA]</scope>
    <source>
        <strain evidence="6">DSM 45722</strain>
    </source>
</reference>
<name>A0A1G4XY67_9ACTN</name>
<feature type="domain" description="FAD-binding PCMH-type" evidence="4">
    <location>
        <begin position="1"/>
        <end position="177"/>
    </location>
</feature>
<dbReference type="InterPro" id="IPR036683">
    <property type="entry name" value="CO_DH_flav_C_dom_sf"/>
</dbReference>
<dbReference type="Gene3D" id="3.30.390.50">
    <property type="entry name" value="CO dehydrogenase flavoprotein, C-terminal domain"/>
    <property type="match status" value="1"/>
</dbReference>
<dbReference type="AlphaFoldDB" id="A0A1G4XY67"/>
<protein>
    <submittedName>
        <fullName evidence="5">Carbon-monoxide dehydrogenase medium subunit</fullName>
    </submittedName>
</protein>
<dbReference type="InterPro" id="IPR016167">
    <property type="entry name" value="FAD-bd_PCMH_sub1"/>
</dbReference>
<dbReference type="STRING" id="1960309.SAMN03159343_1733"/>
<dbReference type="Gene3D" id="3.30.43.10">
    <property type="entry name" value="Uridine Diphospho-n-acetylenolpyruvylglucosamine Reductase, domain 2"/>
    <property type="match status" value="1"/>
</dbReference>
<dbReference type="Proteomes" id="UP000198981">
    <property type="component" value="Unassembled WGS sequence"/>
</dbReference>
<keyword evidence="2" id="KW-0274">FAD</keyword>
<dbReference type="InterPro" id="IPR036318">
    <property type="entry name" value="FAD-bd_PCMH-like_sf"/>
</dbReference>
<keyword evidence="3" id="KW-0560">Oxidoreductase</keyword>
<evidence type="ECO:0000313" key="5">
    <source>
        <dbReference type="EMBL" id="SCX46050.1"/>
    </source>
</evidence>
<evidence type="ECO:0000256" key="1">
    <source>
        <dbReference type="ARBA" id="ARBA00022630"/>
    </source>
</evidence>
<evidence type="ECO:0000256" key="3">
    <source>
        <dbReference type="ARBA" id="ARBA00023002"/>
    </source>
</evidence>
<dbReference type="InterPro" id="IPR016169">
    <property type="entry name" value="FAD-bd_PCMH_sub2"/>
</dbReference>
<dbReference type="PANTHER" id="PTHR42659">
    <property type="entry name" value="XANTHINE DEHYDROGENASE SUBUNIT C-RELATED"/>
    <property type="match status" value="1"/>
</dbReference>
<evidence type="ECO:0000313" key="6">
    <source>
        <dbReference type="Proteomes" id="UP000198981"/>
    </source>
</evidence>
<dbReference type="SUPFAM" id="SSF55447">
    <property type="entry name" value="CO dehydrogenase flavoprotein C-terminal domain-like"/>
    <property type="match status" value="1"/>
</dbReference>
<dbReference type="PROSITE" id="PS51387">
    <property type="entry name" value="FAD_PCMH"/>
    <property type="match status" value="1"/>
</dbReference>
<accession>A0A1G4XY67</accession>
<dbReference type="Pfam" id="PF03450">
    <property type="entry name" value="CO_deh_flav_C"/>
    <property type="match status" value="1"/>
</dbReference>
<dbReference type="GO" id="GO:0016491">
    <property type="term" value="F:oxidoreductase activity"/>
    <property type="evidence" value="ECO:0007669"/>
    <property type="project" value="UniProtKB-KW"/>
</dbReference>
<dbReference type="EMBL" id="FMUH01000002">
    <property type="protein sequence ID" value="SCX46050.1"/>
    <property type="molecule type" value="Genomic_DNA"/>
</dbReference>
<dbReference type="OrthoDB" id="9793944at2"/>
<proteinExistence type="predicted"/>
<dbReference type="PANTHER" id="PTHR42659:SF2">
    <property type="entry name" value="XANTHINE DEHYDROGENASE SUBUNIT C-RELATED"/>
    <property type="match status" value="1"/>
</dbReference>
<dbReference type="InterPro" id="IPR051312">
    <property type="entry name" value="Diverse_Substr_Oxidored"/>
</dbReference>
<dbReference type="GO" id="GO:0071949">
    <property type="term" value="F:FAD binding"/>
    <property type="evidence" value="ECO:0007669"/>
    <property type="project" value="InterPro"/>
</dbReference>
<organism evidence="5 6">
    <name type="scientific">Klenkia marina</name>
    <dbReference type="NCBI Taxonomy" id="1960309"/>
    <lineage>
        <taxon>Bacteria</taxon>
        <taxon>Bacillati</taxon>
        <taxon>Actinomycetota</taxon>
        <taxon>Actinomycetes</taxon>
        <taxon>Geodermatophilales</taxon>
        <taxon>Geodermatophilaceae</taxon>
        <taxon>Klenkia</taxon>
    </lineage>
</organism>